<accession>A0AAD6NM77</accession>
<dbReference type="AlphaFoldDB" id="A0AAD6NM77"/>
<dbReference type="Proteomes" id="UP001221413">
    <property type="component" value="Unassembled WGS sequence"/>
</dbReference>
<proteinExistence type="predicted"/>
<name>A0AAD6NM77_DREDA</name>
<dbReference type="EMBL" id="JAQGDS010000002">
    <property type="protein sequence ID" value="KAJ6263020.1"/>
    <property type="molecule type" value="Genomic_DNA"/>
</dbReference>
<evidence type="ECO:0000313" key="3">
    <source>
        <dbReference type="Proteomes" id="UP001221413"/>
    </source>
</evidence>
<keyword evidence="1" id="KW-1133">Transmembrane helix</keyword>
<protein>
    <submittedName>
        <fullName evidence="2">Uncharacterized protein</fullName>
    </submittedName>
</protein>
<gene>
    <name evidence="2" type="ORF">Dda_1578</name>
</gene>
<evidence type="ECO:0000256" key="1">
    <source>
        <dbReference type="SAM" id="Phobius"/>
    </source>
</evidence>
<sequence>MPMADIPGHGVSTRPTYMDFVRNIEAHVAGPVPESSSFTSDLKPDQPSSSIAIQMLGRFYTRIDHFAGELQNLDITLRCGIASRLSVPNKQPENISNISAETEDQEVTSGRAHLLTGPLALLLRSRQALDSTAAASTKQVMRAVLAIAVTACSVACAAPPSQSDNRAETPHSTLNTITESNEEALTRRGTGVSALWYDVPSPTPKSEPKKNIPGAIGATIAAVLIVTIAIVIFLAHRGIWLRHLRAQQTKSKTVLSFRPTSTTPEPIEYDEEMRQQRSGQIVQSYISMETYEHIDEKESLDPGSKTAQDRKSYLHIYLQN</sequence>
<evidence type="ECO:0000313" key="2">
    <source>
        <dbReference type="EMBL" id="KAJ6263020.1"/>
    </source>
</evidence>
<keyword evidence="1" id="KW-0812">Transmembrane</keyword>
<reference evidence="2" key="1">
    <citation type="submission" date="2023-01" db="EMBL/GenBank/DDBJ databases">
        <title>The chitinases involved in constricting ring structure development in the nematode-trapping fungus Drechslerella dactyloides.</title>
        <authorList>
            <person name="Wang R."/>
            <person name="Zhang L."/>
            <person name="Tang P."/>
            <person name="Li S."/>
            <person name="Liang L."/>
        </authorList>
    </citation>
    <scope>NUCLEOTIDE SEQUENCE</scope>
    <source>
        <strain evidence="2">YMF1.00031</strain>
    </source>
</reference>
<keyword evidence="1" id="KW-0472">Membrane</keyword>
<feature type="transmembrane region" description="Helical" evidence="1">
    <location>
        <begin position="212"/>
        <end position="235"/>
    </location>
</feature>
<comment type="caution">
    <text evidence="2">The sequence shown here is derived from an EMBL/GenBank/DDBJ whole genome shotgun (WGS) entry which is preliminary data.</text>
</comment>
<organism evidence="2 3">
    <name type="scientific">Drechslerella dactyloides</name>
    <name type="common">Nematode-trapping fungus</name>
    <name type="synonym">Arthrobotrys dactyloides</name>
    <dbReference type="NCBI Taxonomy" id="74499"/>
    <lineage>
        <taxon>Eukaryota</taxon>
        <taxon>Fungi</taxon>
        <taxon>Dikarya</taxon>
        <taxon>Ascomycota</taxon>
        <taxon>Pezizomycotina</taxon>
        <taxon>Orbiliomycetes</taxon>
        <taxon>Orbiliales</taxon>
        <taxon>Orbiliaceae</taxon>
        <taxon>Drechslerella</taxon>
    </lineage>
</organism>
<keyword evidence="3" id="KW-1185">Reference proteome</keyword>